<dbReference type="EMBL" id="PGGW01000070">
    <property type="protein sequence ID" value="PJE93958.1"/>
    <property type="molecule type" value="Genomic_DNA"/>
</dbReference>
<feature type="transmembrane region" description="Helical" evidence="1">
    <location>
        <begin position="12"/>
        <end position="33"/>
    </location>
</feature>
<dbReference type="Proteomes" id="UP000230407">
    <property type="component" value="Unassembled WGS sequence"/>
</dbReference>
<evidence type="ECO:0000313" key="3">
    <source>
        <dbReference type="Proteomes" id="UP000230407"/>
    </source>
</evidence>
<feature type="transmembrane region" description="Helical" evidence="1">
    <location>
        <begin position="45"/>
        <end position="66"/>
    </location>
</feature>
<feature type="transmembrane region" description="Helical" evidence="1">
    <location>
        <begin position="119"/>
        <end position="140"/>
    </location>
</feature>
<evidence type="ECO:0000313" key="2">
    <source>
        <dbReference type="EMBL" id="PJE93958.1"/>
    </source>
</evidence>
<keyword evidence="1" id="KW-0472">Membrane</keyword>
<dbReference type="AlphaFoldDB" id="A0A2M8LPS8"/>
<name>A0A2M8LPS8_9ACTN</name>
<keyword evidence="1" id="KW-1133">Transmembrane helix</keyword>
<sequence length="157" mass="16926">MLLATDTGQSVLLLALLPAGLLVGCALLVLALWKGRGERRNVWAARSALLLAGAVACHTLGLLHVVRLESAYHDCTYERYGVHDKYGVPEFTDSADRLFPVGSVCSWEDGVTIELVPRYVNPAVMVFLTGAFGCAVAAAARRGRHGRPVHTERVEDA</sequence>
<comment type="caution">
    <text evidence="2">The sequence shown here is derived from an EMBL/GenBank/DDBJ whole genome shotgun (WGS) entry which is preliminary data.</text>
</comment>
<protein>
    <submittedName>
        <fullName evidence="2">Uncharacterized protein</fullName>
    </submittedName>
</protein>
<gene>
    <name evidence="2" type="ORF">CUT44_30905</name>
</gene>
<organism evidence="2 3">
    <name type="scientific">Streptomyces carminius</name>
    <dbReference type="NCBI Taxonomy" id="2665496"/>
    <lineage>
        <taxon>Bacteria</taxon>
        <taxon>Bacillati</taxon>
        <taxon>Actinomycetota</taxon>
        <taxon>Actinomycetes</taxon>
        <taxon>Kitasatosporales</taxon>
        <taxon>Streptomycetaceae</taxon>
        <taxon>Streptomyces</taxon>
    </lineage>
</organism>
<accession>A0A2M8LPS8</accession>
<reference evidence="2 3" key="1">
    <citation type="submission" date="2017-11" db="EMBL/GenBank/DDBJ databases">
        <title>Streptomyces carmine sp. nov., a novel actinomycete isolated from Sophora alopecuroides in Xinjiang, China.</title>
        <authorList>
            <person name="Wang Y."/>
            <person name="Luo X."/>
            <person name="Wan C."/>
            <person name="Zhang L."/>
        </authorList>
    </citation>
    <scope>NUCLEOTIDE SEQUENCE [LARGE SCALE GENOMIC DNA]</scope>
    <source>
        <strain evidence="2 3">TRM SA0054</strain>
    </source>
</reference>
<evidence type="ECO:0000256" key="1">
    <source>
        <dbReference type="SAM" id="Phobius"/>
    </source>
</evidence>
<keyword evidence="3" id="KW-1185">Reference proteome</keyword>
<proteinExistence type="predicted"/>
<keyword evidence="1" id="KW-0812">Transmembrane</keyword>